<evidence type="ECO:0000313" key="4">
    <source>
        <dbReference type="EMBL" id="AWH96354.1"/>
    </source>
</evidence>
<protein>
    <recommendedName>
        <fullName evidence="3">ABC transporter domain-containing protein</fullName>
    </recommendedName>
</protein>
<proteinExistence type="predicted"/>
<dbReference type="InterPro" id="IPR003439">
    <property type="entry name" value="ABC_transporter-like_ATP-bd"/>
</dbReference>
<dbReference type="PROSITE" id="PS50893">
    <property type="entry name" value="ABC_TRANSPORTER_2"/>
    <property type="match status" value="1"/>
</dbReference>
<evidence type="ECO:0000256" key="2">
    <source>
        <dbReference type="ARBA" id="ARBA00022840"/>
    </source>
</evidence>
<organism evidence="4 5">
    <name type="scientific">Dietzia psychralcaliphila</name>
    <dbReference type="NCBI Taxonomy" id="139021"/>
    <lineage>
        <taxon>Bacteria</taxon>
        <taxon>Bacillati</taxon>
        <taxon>Actinomycetota</taxon>
        <taxon>Actinomycetes</taxon>
        <taxon>Mycobacteriales</taxon>
        <taxon>Dietziaceae</taxon>
        <taxon>Dietzia</taxon>
    </lineage>
</organism>
<dbReference type="InterPro" id="IPR027417">
    <property type="entry name" value="P-loop_NTPase"/>
</dbReference>
<dbReference type="SMART" id="SM00382">
    <property type="entry name" value="AAA"/>
    <property type="match status" value="1"/>
</dbReference>
<dbReference type="Pfam" id="PF00005">
    <property type="entry name" value="ABC_tran"/>
    <property type="match status" value="1"/>
</dbReference>
<keyword evidence="1" id="KW-0547">Nucleotide-binding</keyword>
<dbReference type="AlphaFoldDB" id="A0AAD0JSC2"/>
<sequence length="210" mass="21909">MTLVADQVTYCRPGGGFTLAPTDLTVRPGQITALVGPSGCGKTTVAHLLAGLLEPHSGSVTAGGVRVRRRRGRLPGHTALLDQDPRAASDPHLTLRRAITLPASLRGIPVDPDALAEEVGLDPVLLDRRPAEVSGGQLQRACVARALAQGPRFLIADEATAHLDPLSTAAIARTLRRRADGGLGVLAITHDLRLAESWADEVVAPGAHVP</sequence>
<dbReference type="KEGG" id="dpc:A6048_13615"/>
<dbReference type="EMBL" id="CP015453">
    <property type="protein sequence ID" value="AWH96354.1"/>
    <property type="molecule type" value="Genomic_DNA"/>
</dbReference>
<dbReference type="GO" id="GO:0022857">
    <property type="term" value="F:transmembrane transporter activity"/>
    <property type="evidence" value="ECO:0007669"/>
    <property type="project" value="TreeGrafter"/>
</dbReference>
<dbReference type="PANTHER" id="PTHR24220:SF685">
    <property type="entry name" value="ABC TRANSPORTER RELATED"/>
    <property type="match status" value="1"/>
</dbReference>
<dbReference type="GO" id="GO:0005886">
    <property type="term" value="C:plasma membrane"/>
    <property type="evidence" value="ECO:0007669"/>
    <property type="project" value="TreeGrafter"/>
</dbReference>
<evidence type="ECO:0000313" key="5">
    <source>
        <dbReference type="Proteomes" id="UP000244903"/>
    </source>
</evidence>
<dbReference type="InterPro" id="IPR017871">
    <property type="entry name" value="ABC_transporter-like_CS"/>
</dbReference>
<keyword evidence="5" id="KW-1185">Reference proteome</keyword>
<dbReference type="Gene3D" id="3.40.50.300">
    <property type="entry name" value="P-loop containing nucleotide triphosphate hydrolases"/>
    <property type="match status" value="1"/>
</dbReference>
<dbReference type="PROSITE" id="PS00211">
    <property type="entry name" value="ABC_TRANSPORTER_1"/>
    <property type="match status" value="1"/>
</dbReference>
<feature type="domain" description="ABC transporter" evidence="3">
    <location>
        <begin position="3"/>
        <end position="209"/>
    </location>
</feature>
<reference evidence="4 5" key="1">
    <citation type="submission" date="2016-04" db="EMBL/GenBank/DDBJ databases">
        <title>Complete genome sequence of the haloalkaliphilic hydrocarbon-degrading bacterium Dietzia psychralcaliphila ILA-1T, isolated from a drain of a fish product-processing plant.</title>
        <authorList>
            <person name="Zhao J."/>
            <person name="Hu B."/>
            <person name="Geng S."/>
            <person name="Nie Y."/>
            <person name="Tang Y."/>
        </authorList>
    </citation>
    <scope>NUCLEOTIDE SEQUENCE [LARGE SCALE GENOMIC DNA]</scope>
    <source>
        <strain evidence="4 5">ILA-1</strain>
    </source>
</reference>
<dbReference type="SUPFAM" id="SSF52540">
    <property type="entry name" value="P-loop containing nucleoside triphosphate hydrolases"/>
    <property type="match status" value="1"/>
</dbReference>
<dbReference type="PANTHER" id="PTHR24220">
    <property type="entry name" value="IMPORT ATP-BINDING PROTEIN"/>
    <property type="match status" value="1"/>
</dbReference>
<keyword evidence="2" id="KW-0067">ATP-binding</keyword>
<gene>
    <name evidence="4" type="ORF">A6048_13615</name>
</gene>
<dbReference type="Proteomes" id="UP000244903">
    <property type="component" value="Chromosome"/>
</dbReference>
<evidence type="ECO:0000256" key="1">
    <source>
        <dbReference type="ARBA" id="ARBA00022741"/>
    </source>
</evidence>
<dbReference type="GO" id="GO:0005524">
    <property type="term" value="F:ATP binding"/>
    <property type="evidence" value="ECO:0007669"/>
    <property type="project" value="UniProtKB-KW"/>
</dbReference>
<dbReference type="RefSeq" id="WP_107745888.1">
    <property type="nucleotide sequence ID" value="NZ_CP015453.1"/>
</dbReference>
<accession>A0AAD0JSC2</accession>
<dbReference type="GO" id="GO:0016887">
    <property type="term" value="F:ATP hydrolysis activity"/>
    <property type="evidence" value="ECO:0007669"/>
    <property type="project" value="InterPro"/>
</dbReference>
<evidence type="ECO:0000259" key="3">
    <source>
        <dbReference type="PROSITE" id="PS50893"/>
    </source>
</evidence>
<name>A0AAD0JSC2_9ACTN</name>
<dbReference type="InterPro" id="IPR015854">
    <property type="entry name" value="ABC_transpr_LolD-like"/>
</dbReference>
<dbReference type="InterPro" id="IPR003593">
    <property type="entry name" value="AAA+_ATPase"/>
</dbReference>